<dbReference type="SUPFAM" id="SSF52980">
    <property type="entry name" value="Restriction endonuclease-like"/>
    <property type="match status" value="1"/>
</dbReference>
<dbReference type="InterPro" id="IPR008538">
    <property type="entry name" value="Uma2"/>
</dbReference>
<dbReference type="InterPro" id="IPR012296">
    <property type="entry name" value="Nuclease_put_TT1808"/>
</dbReference>
<evidence type="ECO:0000313" key="3">
    <source>
        <dbReference type="EMBL" id="BAC91351.1"/>
    </source>
</evidence>
<dbReference type="OrthoDB" id="454453at2"/>
<keyword evidence="1" id="KW-0175">Coiled coil</keyword>
<dbReference type="HOGENOM" id="CLU_076312_8_1_3"/>
<reference evidence="3 4" key="1">
    <citation type="journal article" date="2003" name="DNA Res.">
        <title>Complete genome structure of Gloeobacter violaceus PCC 7421, a cyanobacterium that lacks thylakoids.</title>
        <authorList>
            <person name="Nakamura Y."/>
            <person name="Kaneko T."/>
            <person name="Sato S."/>
            <person name="Mimuro M."/>
            <person name="Miyashita H."/>
            <person name="Tsuchiya T."/>
            <person name="Sasamoto S."/>
            <person name="Watanabe A."/>
            <person name="Kawashima K."/>
            <person name="Kishida Y."/>
            <person name="Kiyokawa C."/>
            <person name="Kohara M."/>
            <person name="Matsumoto M."/>
            <person name="Matsuno A."/>
            <person name="Nakazaki N."/>
            <person name="Shimpo S."/>
            <person name="Takeuchi C."/>
            <person name="Yamada M."/>
            <person name="Tabata S."/>
        </authorList>
    </citation>
    <scope>NUCLEOTIDE SEQUENCE [LARGE SCALE GENOMIC DNA]</scope>
    <source>
        <strain evidence="4">ATCC 29082 / PCC 7421</strain>
    </source>
</reference>
<dbReference type="KEGG" id="gvi:gsr3410"/>
<dbReference type="InterPro" id="IPR011335">
    <property type="entry name" value="Restrct_endonuc-II-like"/>
</dbReference>
<dbReference type="Gene3D" id="3.90.1570.10">
    <property type="entry name" value="tt1808, chain A"/>
    <property type="match status" value="1"/>
</dbReference>
<dbReference type="PhylomeDB" id="Q7NFW4"/>
<dbReference type="AlphaFoldDB" id="Q7NFW4"/>
<dbReference type="InParanoid" id="Q7NFW4"/>
<dbReference type="CDD" id="cd06260">
    <property type="entry name" value="DUF820-like"/>
    <property type="match status" value="1"/>
</dbReference>
<dbReference type="PANTHER" id="PTHR34107:SF7">
    <property type="entry name" value="SLR2092 PROTEIN"/>
    <property type="match status" value="1"/>
</dbReference>
<sequence>MPNLVIEIKSITDRLKALEDKLERYLALGAEAAILVDPDRQTLTILLPGHSPRTLLNGEVLTLPQLLPGWELEVSSLWPEDLG</sequence>
<evidence type="ECO:0000259" key="2">
    <source>
        <dbReference type="Pfam" id="PF05685"/>
    </source>
</evidence>
<evidence type="ECO:0000256" key="1">
    <source>
        <dbReference type="SAM" id="Coils"/>
    </source>
</evidence>
<dbReference type="PANTHER" id="PTHR34107">
    <property type="entry name" value="SLL0198 PROTEIN-RELATED"/>
    <property type="match status" value="1"/>
</dbReference>
<keyword evidence="4" id="KW-1185">Reference proteome</keyword>
<dbReference type="STRING" id="251221.gene:10760922"/>
<evidence type="ECO:0000313" key="4">
    <source>
        <dbReference type="Proteomes" id="UP000000557"/>
    </source>
</evidence>
<gene>
    <name evidence="3" type="ordered locus">gsr3410</name>
</gene>
<dbReference type="EMBL" id="BA000045">
    <property type="protein sequence ID" value="BAC91351.1"/>
    <property type="molecule type" value="Genomic_DNA"/>
</dbReference>
<name>Q7NFW4_GLOVI</name>
<protein>
    <submittedName>
        <fullName evidence="3">Gsr3410 protein</fullName>
    </submittedName>
</protein>
<dbReference type="Pfam" id="PF05685">
    <property type="entry name" value="Uma2"/>
    <property type="match status" value="1"/>
</dbReference>
<feature type="domain" description="Putative restriction endonuclease" evidence="2">
    <location>
        <begin position="2"/>
        <end position="74"/>
    </location>
</feature>
<dbReference type="eggNOG" id="COG4636">
    <property type="taxonomic scope" value="Bacteria"/>
</dbReference>
<proteinExistence type="predicted"/>
<reference evidence="3 4" key="2">
    <citation type="journal article" date="2003" name="DNA Res.">
        <title>Complete genome structure of Gloeobacter violaceus PCC 7421, a cyanobacterium that lacks thylakoids (supplement).</title>
        <authorList>
            <person name="Nakamura Y."/>
            <person name="Kaneko T."/>
            <person name="Sato S."/>
            <person name="Mimuro M."/>
            <person name="Miyashita H."/>
            <person name="Tsuchiya T."/>
            <person name="Sasamoto S."/>
            <person name="Watanabe A."/>
            <person name="Kawashima K."/>
            <person name="Kishida Y."/>
            <person name="Kiyokawa C."/>
            <person name="Kohara M."/>
            <person name="Matsumoto M."/>
            <person name="Matsuno A."/>
            <person name="Nakazaki N."/>
            <person name="Shimpo S."/>
            <person name="Takeuchi C."/>
            <person name="Yamada M."/>
            <person name="Tabata S."/>
        </authorList>
    </citation>
    <scope>NUCLEOTIDE SEQUENCE [LARGE SCALE GENOMIC DNA]</scope>
    <source>
        <strain evidence="4">ATCC 29082 / PCC 7421</strain>
    </source>
</reference>
<feature type="coiled-coil region" evidence="1">
    <location>
        <begin position="1"/>
        <end position="28"/>
    </location>
</feature>
<dbReference type="Proteomes" id="UP000000557">
    <property type="component" value="Chromosome"/>
</dbReference>
<organism evidence="3 4">
    <name type="scientific">Gloeobacter violaceus (strain ATCC 29082 / PCC 7421)</name>
    <dbReference type="NCBI Taxonomy" id="251221"/>
    <lineage>
        <taxon>Bacteria</taxon>
        <taxon>Bacillati</taxon>
        <taxon>Cyanobacteriota</taxon>
        <taxon>Cyanophyceae</taxon>
        <taxon>Gloeobacterales</taxon>
        <taxon>Gloeobacteraceae</taxon>
        <taxon>Gloeobacter</taxon>
    </lineage>
</organism>
<dbReference type="EnsemblBacteria" id="BAC91351">
    <property type="protein sequence ID" value="BAC91351"/>
    <property type="gene ID" value="BAC91351"/>
</dbReference>
<accession>Q7NFW4</accession>